<gene>
    <name evidence="3" type="ORF">CLODIP_2_CD02587</name>
</gene>
<keyword evidence="2" id="KW-0732">Signal</keyword>
<name>A0A8S1CMV0_9INSE</name>
<dbReference type="Proteomes" id="UP000494165">
    <property type="component" value="Unassembled WGS sequence"/>
</dbReference>
<feature type="region of interest" description="Disordered" evidence="1">
    <location>
        <begin position="24"/>
        <end position="60"/>
    </location>
</feature>
<dbReference type="Gene3D" id="1.10.238.270">
    <property type="match status" value="1"/>
</dbReference>
<evidence type="ECO:0000313" key="3">
    <source>
        <dbReference type="EMBL" id="CAB3369114.1"/>
    </source>
</evidence>
<keyword evidence="4" id="KW-1185">Reference proteome</keyword>
<feature type="chain" id="PRO_5035725280" evidence="2">
    <location>
        <begin position="20"/>
        <end position="273"/>
    </location>
</feature>
<sequence length="273" mass="29290">MKAIGALFVCIQLVVLVSGQDPTEETTVETTVETTTETTTTPTTTTTTSPTTTTTTPTTTTTTVATTTTKSAKTTKPPNCAKGDFGNAVKKCCATSLKDIAVVTNKKDKFCPQSPGALKVFNMFTFNKQQSLKSGLNNNVNFTDTKIIKGLANVARFANCYLTTNGAFNNVTNTFNLTALQTLLTANQDPTSPWVKILESAASTCVTKVNSLNPAQFVRKVKGKDEQVGGKPFFVAQCIAFAAIDSCPSKSVEKNACKNLYTLYDQCKGYLFQ</sequence>
<feature type="compositionally biased region" description="Low complexity" evidence="1">
    <location>
        <begin position="28"/>
        <end position="60"/>
    </location>
</feature>
<proteinExistence type="predicted"/>
<reference evidence="3 4" key="1">
    <citation type="submission" date="2020-04" db="EMBL/GenBank/DDBJ databases">
        <authorList>
            <person name="Alioto T."/>
            <person name="Alioto T."/>
            <person name="Gomez Garrido J."/>
        </authorList>
    </citation>
    <scope>NUCLEOTIDE SEQUENCE [LARGE SCALE GENOMIC DNA]</scope>
</reference>
<evidence type="ECO:0000313" key="4">
    <source>
        <dbReference type="Proteomes" id="UP000494165"/>
    </source>
</evidence>
<feature type="signal peptide" evidence="2">
    <location>
        <begin position="1"/>
        <end position="19"/>
    </location>
</feature>
<organism evidence="3 4">
    <name type="scientific">Cloeon dipterum</name>
    <dbReference type="NCBI Taxonomy" id="197152"/>
    <lineage>
        <taxon>Eukaryota</taxon>
        <taxon>Metazoa</taxon>
        <taxon>Ecdysozoa</taxon>
        <taxon>Arthropoda</taxon>
        <taxon>Hexapoda</taxon>
        <taxon>Insecta</taxon>
        <taxon>Pterygota</taxon>
        <taxon>Palaeoptera</taxon>
        <taxon>Ephemeroptera</taxon>
        <taxon>Pisciforma</taxon>
        <taxon>Baetidae</taxon>
        <taxon>Cloeon</taxon>
    </lineage>
</organism>
<dbReference type="AlphaFoldDB" id="A0A8S1CMV0"/>
<accession>A0A8S1CMV0</accession>
<evidence type="ECO:0000256" key="1">
    <source>
        <dbReference type="SAM" id="MobiDB-lite"/>
    </source>
</evidence>
<protein>
    <submittedName>
        <fullName evidence="3">Uncharacterized protein</fullName>
    </submittedName>
</protein>
<comment type="caution">
    <text evidence="3">The sequence shown here is derived from an EMBL/GenBank/DDBJ whole genome shotgun (WGS) entry which is preliminary data.</text>
</comment>
<dbReference type="EMBL" id="CADEPI010000042">
    <property type="protein sequence ID" value="CAB3369114.1"/>
    <property type="molecule type" value="Genomic_DNA"/>
</dbReference>
<evidence type="ECO:0000256" key="2">
    <source>
        <dbReference type="SAM" id="SignalP"/>
    </source>
</evidence>